<keyword evidence="1" id="KW-0732">Signal</keyword>
<evidence type="ECO:0000256" key="1">
    <source>
        <dbReference type="SAM" id="SignalP"/>
    </source>
</evidence>
<proteinExistence type="predicted"/>
<feature type="signal peptide" evidence="1">
    <location>
        <begin position="1"/>
        <end position="21"/>
    </location>
</feature>
<dbReference type="AlphaFoldDB" id="A0A4R9K0P4"/>
<sequence length="88" mass="9783">MKTRQYVLRILISLIAFFLFAQCSNTGTNRTSAACRNQCLVEQSLCYLVTTQGGALRSAEPNLTCQKTLTQGKVQVSFSVHHEDSVKK</sequence>
<keyword evidence="3" id="KW-1185">Reference proteome</keyword>
<dbReference type="Proteomes" id="UP000297693">
    <property type="component" value="Unassembled WGS sequence"/>
</dbReference>
<name>A0A4R9K0P4_9LEPT</name>
<evidence type="ECO:0000313" key="2">
    <source>
        <dbReference type="EMBL" id="TGL59223.1"/>
    </source>
</evidence>
<gene>
    <name evidence="2" type="ORF">EHQ58_09975</name>
</gene>
<comment type="caution">
    <text evidence="2">The sequence shown here is derived from an EMBL/GenBank/DDBJ whole genome shotgun (WGS) entry which is preliminary data.</text>
</comment>
<evidence type="ECO:0000313" key="3">
    <source>
        <dbReference type="Proteomes" id="UP000297693"/>
    </source>
</evidence>
<organism evidence="2 3">
    <name type="scientific">Leptospira ognonensis</name>
    <dbReference type="NCBI Taxonomy" id="2484945"/>
    <lineage>
        <taxon>Bacteria</taxon>
        <taxon>Pseudomonadati</taxon>
        <taxon>Spirochaetota</taxon>
        <taxon>Spirochaetia</taxon>
        <taxon>Leptospirales</taxon>
        <taxon>Leptospiraceae</taxon>
        <taxon>Leptospira</taxon>
    </lineage>
</organism>
<feature type="non-terminal residue" evidence="2">
    <location>
        <position position="88"/>
    </location>
</feature>
<reference evidence="2" key="1">
    <citation type="journal article" date="2019" name="PLoS Negl. Trop. Dis.">
        <title>Revisiting the worldwide diversity of Leptospira species in the environment.</title>
        <authorList>
            <person name="Vincent A.T."/>
            <person name="Schiettekatte O."/>
            <person name="Bourhy P."/>
            <person name="Veyrier F.J."/>
            <person name="Picardeau M."/>
        </authorList>
    </citation>
    <scope>NUCLEOTIDE SEQUENCE [LARGE SCALE GENOMIC DNA]</scope>
    <source>
        <strain evidence="2">201702476</strain>
    </source>
</reference>
<protein>
    <recommendedName>
        <fullName evidence="4">Lipoprotein</fullName>
    </recommendedName>
</protein>
<accession>A0A4R9K0P4</accession>
<evidence type="ECO:0008006" key="4">
    <source>
        <dbReference type="Google" id="ProtNLM"/>
    </source>
</evidence>
<feature type="chain" id="PRO_5020704982" description="Lipoprotein" evidence="1">
    <location>
        <begin position="22"/>
        <end position="88"/>
    </location>
</feature>
<dbReference type="EMBL" id="RQGD01000025">
    <property type="protein sequence ID" value="TGL59223.1"/>
    <property type="molecule type" value="Genomic_DNA"/>
</dbReference>